<dbReference type="OrthoDB" id="3767534at2759"/>
<dbReference type="InterPro" id="IPR008427">
    <property type="entry name" value="Extracellular_membr_CFEM_dom"/>
</dbReference>
<keyword evidence="11" id="KW-0472">Membrane</keyword>
<evidence type="ECO:0000256" key="3">
    <source>
        <dbReference type="ARBA" id="ARBA00010031"/>
    </source>
</evidence>
<evidence type="ECO:0000256" key="17">
    <source>
        <dbReference type="SAM" id="SignalP"/>
    </source>
</evidence>
<protein>
    <recommendedName>
        <fullName evidence="18">CFEM domain-containing protein</fullName>
    </recommendedName>
</protein>
<feature type="binding site" description="axial binding residue" evidence="15">
    <location>
        <position position="45"/>
    </location>
    <ligand>
        <name>heme</name>
        <dbReference type="ChEBI" id="CHEBI:30413"/>
    </ligand>
    <ligandPart>
        <name>Fe</name>
        <dbReference type="ChEBI" id="CHEBI:18248"/>
    </ligandPart>
</feature>
<reference evidence="20" key="1">
    <citation type="submission" date="2020-06" db="EMBL/GenBank/DDBJ databases">
        <title>Draft genome sequences of strains closely related to Aspergillus parafelis and Aspergillus hiratsukae.</title>
        <authorList>
            <person name="Dos Santos R.A.C."/>
            <person name="Rivero-Menendez O."/>
            <person name="Steenwyk J.L."/>
            <person name="Mead M.E."/>
            <person name="Goldman G.H."/>
            <person name="Alastruey-Izquierdo A."/>
            <person name="Rokas A."/>
        </authorList>
    </citation>
    <scope>NUCLEOTIDE SEQUENCE</scope>
    <source>
        <strain evidence="19">CNM-CM5623</strain>
        <strain evidence="20">CNM-CM7691</strain>
    </source>
</reference>
<dbReference type="Proteomes" id="UP000654922">
    <property type="component" value="Unassembled WGS sequence"/>
</dbReference>
<dbReference type="GO" id="GO:0046872">
    <property type="term" value="F:metal ion binding"/>
    <property type="evidence" value="ECO:0007669"/>
    <property type="project" value="UniProtKB-UniRule"/>
</dbReference>
<evidence type="ECO:0000256" key="4">
    <source>
        <dbReference type="ARBA" id="ARBA00022475"/>
    </source>
</evidence>
<evidence type="ECO:0000256" key="12">
    <source>
        <dbReference type="ARBA" id="ARBA00023157"/>
    </source>
</evidence>
<keyword evidence="21" id="KW-1185">Reference proteome</keyword>
<evidence type="ECO:0000313" key="20">
    <source>
        <dbReference type="EMBL" id="KAF7176204.1"/>
    </source>
</evidence>
<feature type="signal peptide" evidence="17">
    <location>
        <begin position="1"/>
        <end position="18"/>
    </location>
</feature>
<dbReference type="GO" id="GO:0005576">
    <property type="term" value="C:extracellular region"/>
    <property type="evidence" value="ECO:0007669"/>
    <property type="project" value="UniProtKB-SubCell"/>
</dbReference>
<dbReference type="AlphaFoldDB" id="A0A8H6V5Q6"/>
<feature type="disulfide bond" evidence="15">
    <location>
        <begin position="50"/>
        <end position="83"/>
    </location>
</feature>
<sequence>MHFSRASIALLAAGLASAQLPNVPNCSLNCFVSALSADGCSSLLDFACHCQKPELVSSITPCVQSSCNVADQSSVSSAVVSQCSAAGHPISVPSVGAASTTASETTTTTASSTQTVTTTTTSSTGSATSSSAASSSPSSSSAASSSHQHSSSSASATATVTSTQSSSASTSASASATTTLSNNAGSDKANVAGVAAVAAAALYLL</sequence>
<feature type="region of interest" description="Disordered" evidence="16">
    <location>
        <begin position="103"/>
        <end position="158"/>
    </location>
</feature>
<organism evidence="20 21">
    <name type="scientific">Aspergillus felis</name>
    <dbReference type="NCBI Taxonomy" id="1287682"/>
    <lineage>
        <taxon>Eukaryota</taxon>
        <taxon>Fungi</taxon>
        <taxon>Dikarya</taxon>
        <taxon>Ascomycota</taxon>
        <taxon>Pezizomycotina</taxon>
        <taxon>Eurotiomycetes</taxon>
        <taxon>Eurotiomycetidae</taxon>
        <taxon>Eurotiales</taxon>
        <taxon>Aspergillaceae</taxon>
        <taxon>Aspergillus</taxon>
        <taxon>Aspergillus subgen. Fumigati</taxon>
    </lineage>
</organism>
<keyword evidence="8 15" id="KW-0479">Metal-binding</keyword>
<evidence type="ECO:0000256" key="1">
    <source>
        <dbReference type="ARBA" id="ARBA00004609"/>
    </source>
</evidence>
<evidence type="ECO:0000256" key="5">
    <source>
        <dbReference type="ARBA" id="ARBA00022525"/>
    </source>
</evidence>
<evidence type="ECO:0000256" key="7">
    <source>
        <dbReference type="ARBA" id="ARBA00022622"/>
    </source>
</evidence>
<keyword evidence="9 17" id="KW-0732">Signal</keyword>
<evidence type="ECO:0000256" key="15">
    <source>
        <dbReference type="PROSITE-ProRule" id="PRU01356"/>
    </source>
</evidence>
<dbReference type="EMBL" id="JACBAE010001405">
    <property type="protein sequence ID" value="KAF7154967.1"/>
    <property type="molecule type" value="Genomic_DNA"/>
</dbReference>
<dbReference type="PANTHER" id="PTHR37928:SF2">
    <property type="entry name" value="GPI ANCHORED CFEM DOMAIN PROTEIN (AFU_ORTHOLOGUE AFUA_6G10580)"/>
    <property type="match status" value="1"/>
</dbReference>
<keyword evidence="5" id="KW-0964">Secreted</keyword>
<keyword evidence="10 15" id="KW-0408">Iron</keyword>
<dbReference type="SMART" id="SM00747">
    <property type="entry name" value="CFEM"/>
    <property type="match status" value="1"/>
</dbReference>
<name>A0A8H6V5Q6_9EURO</name>
<dbReference type="GO" id="GO:0005886">
    <property type="term" value="C:plasma membrane"/>
    <property type="evidence" value="ECO:0007669"/>
    <property type="project" value="UniProtKB-SubCell"/>
</dbReference>
<feature type="chain" id="PRO_5035102355" description="CFEM domain-containing protein" evidence="17">
    <location>
        <begin position="19"/>
        <end position="205"/>
    </location>
</feature>
<dbReference type="EMBL" id="JACBAG010001914">
    <property type="protein sequence ID" value="KAF7176204.1"/>
    <property type="molecule type" value="Genomic_DNA"/>
</dbReference>
<evidence type="ECO:0000256" key="14">
    <source>
        <dbReference type="ARBA" id="ARBA00023288"/>
    </source>
</evidence>
<comment type="caution">
    <text evidence="20">The sequence shown here is derived from an EMBL/GenBank/DDBJ whole genome shotgun (WGS) entry which is preliminary data.</text>
</comment>
<keyword evidence="13" id="KW-0325">Glycoprotein</keyword>
<evidence type="ECO:0000256" key="6">
    <source>
        <dbReference type="ARBA" id="ARBA00022617"/>
    </source>
</evidence>
<dbReference type="Pfam" id="PF05730">
    <property type="entry name" value="CFEM"/>
    <property type="match status" value="1"/>
</dbReference>
<gene>
    <name evidence="19" type="ORF">CNMCM5623_003225</name>
    <name evidence="20" type="ORF">CNMCM7691_001920</name>
</gene>
<keyword evidence="7" id="KW-0336">GPI-anchor</keyword>
<feature type="domain" description="CFEM" evidence="18">
    <location>
        <begin position="1"/>
        <end position="108"/>
    </location>
</feature>
<accession>A0A8H6V5Q6</accession>
<evidence type="ECO:0000256" key="10">
    <source>
        <dbReference type="ARBA" id="ARBA00023004"/>
    </source>
</evidence>
<evidence type="ECO:0000256" key="16">
    <source>
        <dbReference type="SAM" id="MobiDB-lite"/>
    </source>
</evidence>
<keyword evidence="12 15" id="KW-1015">Disulfide bond</keyword>
<dbReference type="Proteomes" id="UP000641853">
    <property type="component" value="Unassembled WGS sequence"/>
</dbReference>
<keyword evidence="14" id="KW-0449">Lipoprotein</keyword>
<dbReference type="GO" id="GO:0098552">
    <property type="term" value="C:side of membrane"/>
    <property type="evidence" value="ECO:0007669"/>
    <property type="project" value="UniProtKB-KW"/>
</dbReference>
<keyword evidence="4" id="KW-1003">Cell membrane</keyword>
<evidence type="ECO:0000259" key="18">
    <source>
        <dbReference type="PROSITE" id="PS52012"/>
    </source>
</evidence>
<comment type="subcellular location">
    <subcellularLocation>
        <location evidence="1">Cell membrane</location>
        <topology evidence="1">Lipid-anchor</topology>
        <topology evidence="1">GPI-anchor</topology>
    </subcellularLocation>
    <subcellularLocation>
        <location evidence="2">Secreted</location>
    </subcellularLocation>
</comment>
<evidence type="ECO:0000256" key="9">
    <source>
        <dbReference type="ARBA" id="ARBA00022729"/>
    </source>
</evidence>
<evidence type="ECO:0000256" key="8">
    <source>
        <dbReference type="ARBA" id="ARBA00022723"/>
    </source>
</evidence>
<evidence type="ECO:0000256" key="13">
    <source>
        <dbReference type="ARBA" id="ARBA00023180"/>
    </source>
</evidence>
<evidence type="ECO:0000313" key="21">
    <source>
        <dbReference type="Proteomes" id="UP000641853"/>
    </source>
</evidence>
<evidence type="ECO:0000256" key="2">
    <source>
        <dbReference type="ARBA" id="ARBA00004613"/>
    </source>
</evidence>
<dbReference type="PROSITE" id="PS52012">
    <property type="entry name" value="CFEM"/>
    <property type="match status" value="1"/>
</dbReference>
<evidence type="ECO:0000256" key="11">
    <source>
        <dbReference type="ARBA" id="ARBA00023136"/>
    </source>
</evidence>
<proteinExistence type="inferred from homology"/>
<dbReference type="InterPro" id="IPR051735">
    <property type="entry name" value="CFEM_domain"/>
</dbReference>
<dbReference type="PANTHER" id="PTHR37928">
    <property type="entry name" value="CFEM DOMAIN PROTEIN (AFU_ORTHOLOGUE AFUA_6G14090)"/>
    <property type="match status" value="1"/>
</dbReference>
<comment type="similarity">
    <text evidence="3">Belongs to the RBT5 family.</text>
</comment>
<evidence type="ECO:0000313" key="19">
    <source>
        <dbReference type="EMBL" id="KAF7154967.1"/>
    </source>
</evidence>
<comment type="caution">
    <text evidence="15">Lacks conserved residue(s) required for the propagation of feature annotation.</text>
</comment>
<keyword evidence="6 15" id="KW-0349">Heme</keyword>